<dbReference type="AlphaFoldDB" id="M4SX38"/>
<keyword evidence="4" id="KW-0336">GPI-anchor</keyword>
<dbReference type="EMBL" id="KC612400">
    <property type="protein sequence ID" value="AGH59831.1"/>
    <property type="molecule type" value="Genomic_DNA"/>
</dbReference>
<keyword evidence="7" id="KW-0325">Glycoprotein</keyword>
<organism evidence="11">
    <name type="scientific">Trypanosoma brucei</name>
    <dbReference type="NCBI Taxonomy" id="5691"/>
    <lineage>
        <taxon>Eukaryota</taxon>
        <taxon>Discoba</taxon>
        <taxon>Euglenozoa</taxon>
        <taxon>Kinetoplastea</taxon>
        <taxon>Metakinetoplastina</taxon>
        <taxon>Trypanosomatida</taxon>
        <taxon>Trypanosomatidae</taxon>
        <taxon>Trypanosoma</taxon>
    </lineage>
</organism>
<keyword evidence="3" id="KW-1003">Cell membrane</keyword>
<evidence type="ECO:0000256" key="2">
    <source>
        <dbReference type="ARBA" id="ARBA00004609"/>
    </source>
</evidence>
<sequence length="382" mass="40635">SFYAQLRRVQGAAGAGVNVAEFSVLCQLAKLAEADVSALVVPALSTESVDDIEMLNMSASEQQWQQNFEEKGASKAQPDSPCKPPDSRLICHEKYSKWKQVKTALRTAEKAQTTKFEHELPTGIQATAAGRRCQKQLHELAAAAAVDAVNDYESTYGATIQNIRAKLEHELKQALNGEQSPPSAGQAYTATITTDGGRTSDCADTSAGESLKKDLLCLCVPDDTQTKKTCGDAGTPAPGANWAASATDTNAKQLLTKCDNYAKPVLSANSIDRALAGFRHALQSHKQGSRDAIVLGKPAAAGTCGAAASEACIDYTSVLQPKASGEDNDIKWYKHMVAARALLKALDAAKVAASATDQRLKDLKKDDQANLRNPKGKRTSTN</sequence>
<evidence type="ECO:0000256" key="1">
    <source>
        <dbReference type="ARBA" id="ARBA00002523"/>
    </source>
</evidence>
<dbReference type="Pfam" id="PF13206">
    <property type="entry name" value="VSG_B"/>
    <property type="match status" value="1"/>
</dbReference>
<evidence type="ECO:0000256" key="3">
    <source>
        <dbReference type="ARBA" id="ARBA00022475"/>
    </source>
</evidence>
<dbReference type="InterPro" id="IPR025932">
    <property type="entry name" value="Trypano_VSG_B_N_dom"/>
</dbReference>
<dbReference type="GO" id="GO:0005886">
    <property type="term" value="C:plasma membrane"/>
    <property type="evidence" value="ECO:0007669"/>
    <property type="project" value="UniProtKB-SubCell"/>
</dbReference>
<evidence type="ECO:0000313" key="11">
    <source>
        <dbReference type="EMBL" id="AGH59831.1"/>
    </source>
</evidence>
<proteinExistence type="predicted"/>
<accession>M4SX38</accession>
<reference evidence="11" key="1">
    <citation type="submission" date="2013-02" db="EMBL/GenBank/DDBJ databases">
        <authorList>
            <person name="Cross G.A.M."/>
            <person name="Kim H.-S."/>
            <person name="Wickstead B."/>
        </authorList>
    </citation>
    <scope>NUCLEOTIDE SEQUENCE</scope>
    <source>
        <strain evidence="11">Lister 427</strain>
    </source>
</reference>
<keyword evidence="6" id="KW-0472">Membrane</keyword>
<dbReference type="VEuPathDB" id="TriTrypDB:Tb427_000251000"/>
<evidence type="ECO:0000256" key="8">
    <source>
        <dbReference type="ARBA" id="ARBA00023288"/>
    </source>
</evidence>
<evidence type="ECO:0000256" key="4">
    <source>
        <dbReference type="ARBA" id="ARBA00022622"/>
    </source>
</evidence>
<name>M4SX38_9TRYP</name>
<evidence type="ECO:0000256" key="5">
    <source>
        <dbReference type="ARBA" id="ARBA00022729"/>
    </source>
</evidence>
<feature type="region of interest" description="Disordered" evidence="9">
    <location>
        <begin position="363"/>
        <end position="382"/>
    </location>
</feature>
<dbReference type="GO" id="GO:0098552">
    <property type="term" value="C:side of membrane"/>
    <property type="evidence" value="ECO:0007669"/>
    <property type="project" value="UniProtKB-KW"/>
</dbReference>
<evidence type="ECO:0000256" key="6">
    <source>
        <dbReference type="ARBA" id="ARBA00023136"/>
    </source>
</evidence>
<comment type="subcellular location">
    <subcellularLocation>
        <location evidence="2">Cell membrane</location>
        <topology evidence="2">Lipid-anchor</topology>
        <topology evidence="2">GPI-anchor</topology>
    </subcellularLocation>
</comment>
<reference evidence="11" key="2">
    <citation type="journal article" date="2014" name="Mol. Biochem. Parasitol.">
        <title>Capturing the variant surface glycoprotein repertoire (the VSGnome) of Trypanosoma brucei Lister 427.</title>
        <authorList>
            <person name="Cross G.A."/>
            <person name="Kim H.S."/>
            <person name="Wickstead B."/>
        </authorList>
    </citation>
    <scope>NUCLEOTIDE SEQUENCE</scope>
    <source>
        <strain evidence="11">Lister 427</strain>
    </source>
</reference>
<evidence type="ECO:0000259" key="10">
    <source>
        <dbReference type="Pfam" id="PF13206"/>
    </source>
</evidence>
<evidence type="ECO:0000256" key="9">
    <source>
        <dbReference type="SAM" id="MobiDB-lite"/>
    </source>
</evidence>
<feature type="non-terminal residue" evidence="11">
    <location>
        <position position="382"/>
    </location>
</feature>
<keyword evidence="5" id="KW-0732">Signal</keyword>
<protein>
    <submittedName>
        <fullName evidence="11">Variant surface glycoprotein 3814</fullName>
    </submittedName>
</protein>
<comment type="function">
    <text evidence="1">VSG forms a coat on the surface of the parasite. The trypanosome evades the immune response of the host by expressing a series of antigenically distinct VSGs from an estimated 1000 VSG genes.</text>
</comment>
<feature type="non-terminal residue" evidence="11">
    <location>
        <position position="1"/>
    </location>
</feature>
<feature type="domain" description="Trypanosome variant surface glycoprotein B-type N-terminal" evidence="10">
    <location>
        <begin position="8"/>
        <end position="361"/>
    </location>
</feature>
<keyword evidence="8" id="KW-0449">Lipoprotein</keyword>
<evidence type="ECO:0000256" key="7">
    <source>
        <dbReference type="ARBA" id="ARBA00023180"/>
    </source>
</evidence>